<evidence type="ECO:0000313" key="3">
    <source>
        <dbReference type="EMBL" id="MBE9080547.1"/>
    </source>
</evidence>
<organism evidence="3 4">
    <name type="scientific">Vasconcelosia minhoensis LEGE 07310</name>
    <dbReference type="NCBI Taxonomy" id="915328"/>
    <lineage>
        <taxon>Bacteria</taxon>
        <taxon>Bacillati</taxon>
        <taxon>Cyanobacteriota</taxon>
        <taxon>Cyanophyceae</taxon>
        <taxon>Nodosilineales</taxon>
        <taxon>Cymatolegaceae</taxon>
        <taxon>Vasconcelosia</taxon>
        <taxon>Vasconcelosia minhoensis</taxon>
    </lineage>
</organism>
<evidence type="ECO:0000259" key="1">
    <source>
        <dbReference type="Pfam" id="PF13358"/>
    </source>
</evidence>
<dbReference type="RefSeq" id="WP_193912577.1">
    <property type="nucleotide sequence ID" value="NZ_JADEXG010000157.1"/>
</dbReference>
<accession>A0A8J7B1B2</accession>
<dbReference type="InterPro" id="IPR047655">
    <property type="entry name" value="Transpos_IS630-like"/>
</dbReference>
<gene>
    <name evidence="3" type="ORF">IQ241_25260</name>
</gene>
<dbReference type="InterPro" id="IPR025959">
    <property type="entry name" value="Winged_HTH_dom"/>
</dbReference>
<dbReference type="AlphaFoldDB" id="A0A8J7B1B2"/>
<dbReference type="Pfam" id="PF13358">
    <property type="entry name" value="DDE_3"/>
    <property type="match status" value="1"/>
</dbReference>
<dbReference type="InterPro" id="IPR038717">
    <property type="entry name" value="Tc1-like_DDE_dom"/>
</dbReference>
<dbReference type="PANTHER" id="PTHR46564:SF1">
    <property type="entry name" value="TRANSPOSASE"/>
    <property type="match status" value="1"/>
</dbReference>
<dbReference type="InterPro" id="IPR036397">
    <property type="entry name" value="RNaseH_sf"/>
</dbReference>
<feature type="domain" description="Tc1-like transposase DDE" evidence="1">
    <location>
        <begin position="105"/>
        <end position="243"/>
    </location>
</feature>
<sequence>MSAAVKQAIDGVIRDSLEVAATPPPQRPTLVLQPRWTLKRLVAGVKTTFQIDCSRESIRKVLKGLGLSWKKARKLLNKADPQKRAAFLAQLEGLLDEALHQSCLLVYVDEAHIHLDTDEGYGWSVKGERFWVSSSSPGLKQVSFYGLYLYDLAQVRIFPYDAGNQENTVDMLERLRAEFPDLPIKLVWDGAPYHRARRVKAAADDRNIHLVPLPAYSPDFMPVEHLWHWLREELTYHTCYHTEADLITQVELFQHRLNDDPIALSQRLWVSTQLDPVVEKLRVSS</sequence>
<keyword evidence="4" id="KW-1185">Reference proteome</keyword>
<evidence type="ECO:0000259" key="2">
    <source>
        <dbReference type="Pfam" id="PF13592"/>
    </source>
</evidence>
<dbReference type="Pfam" id="PF13592">
    <property type="entry name" value="HTH_33"/>
    <property type="match status" value="1"/>
</dbReference>
<proteinExistence type="predicted"/>
<dbReference type="Gene3D" id="3.30.420.10">
    <property type="entry name" value="Ribonuclease H-like superfamily/Ribonuclease H"/>
    <property type="match status" value="1"/>
</dbReference>
<protein>
    <submittedName>
        <fullName evidence="3">IS630 family transposase</fullName>
    </submittedName>
</protein>
<name>A0A8J7B1B2_9CYAN</name>
<comment type="caution">
    <text evidence="3">The sequence shown here is derived from an EMBL/GenBank/DDBJ whole genome shotgun (WGS) entry which is preliminary data.</text>
</comment>
<dbReference type="EMBL" id="JADEXG010000157">
    <property type="protein sequence ID" value="MBE9080547.1"/>
    <property type="molecule type" value="Genomic_DNA"/>
</dbReference>
<feature type="domain" description="Winged helix-turn helix" evidence="2">
    <location>
        <begin position="34"/>
        <end position="90"/>
    </location>
</feature>
<dbReference type="GO" id="GO:0003676">
    <property type="term" value="F:nucleic acid binding"/>
    <property type="evidence" value="ECO:0007669"/>
    <property type="project" value="InterPro"/>
</dbReference>
<evidence type="ECO:0000313" key="4">
    <source>
        <dbReference type="Proteomes" id="UP000636505"/>
    </source>
</evidence>
<reference evidence="3" key="1">
    <citation type="submission" date="2020-10" db="EMBL/GenBank/DDBJ databases">
        <authorList>
            <person name="Castelo-Branco R."/>
            <person name="Eusebio N."/>
            <person name="Adriana R."/>
            <person name="Vieira A."/>
            <person name="Brugerolle De Fraissinette N."/>
            <person name="Rezende De Castro R."/>
            <person name="Schneider M.P."/>
            <person name="Vasconcelos V."/>
            <person name="Leao P.N."/>
        </authorList>
    </citation>
    <scope>NUCLEOTIDE SEQUENCE</scope>
    <source>
        <strain evidence="3">LEGE 07310</strain>
    </source>
</reference>
<dbReference type="PANTHER" id="PTHR46564">
    <property type="entry name" value="TRANSPOSASE"/>
    <property type="match status" value="1"/>
</dbReference>
<dbReference type="Proteomes" id="UP000636505">
    <property type="component" value="Unassembled WGS sequence"/>
</dbReference>
<dbReference type="NCBIfam" id="NF033545">
    <property type="entry name" value="transpos_IS630"/>
    <property type="match status" value="1"/>
</dbReference>